<feature type="region of interest" description="Disordered" evidence="2">
    <location>
        <begin position="428"/>
        <end position="483"/>
    </location>
</feature>
<feature type="compositionally biased region" description="Basic and acidic residues" evidence="2">
    <location>
        <begin position="450"/>
        <end position="469"/>
    </location>
</feature>
<keyword evidence="3" id="KW-0732">Signal</keyword>
<dbReference type="PROSITE" id="PS51465">
    <property type="entry name" value="KAZAL_2"/>
    <property type="match status" value="1"/>
</dbReference>
<feature type="coiled-coil region" evidence="1">
    <location>
        <begin position="277"/>
        <end position="307"/>
    </location>
</feature>
<evidence type="ECO:0000256" key="2">
    <source>
        <dbReference type="SAM" id="MobiDB-lite"/>
    </source>
</evidence>
<organism evidence="5 6">
    <name type="scientific">Drosophila virilis</name>
    <name type="common">Fruit fly</name>
    <dbReference type="NCBI Taxonomy" id="7244"/>
    <lineage>
        <taxon>Eukaryota</taxon>
        <taxon>Metazoa</taxon>
        <taxon>Ecdysozoa</taxon>
        <taxon>Arthropoda</taxon>
        <taxon>Hexapoda</taxon>
        <taxon>Insecta</taxon>
        <taxon>Pterygota</taxon>
        <taxon>Neoptera</taxon>
        <taxon>Endopterygota</taxon>
        <taxon>Diptera</taxon>
        <taxon>Brachycera</taxon>
        <taxon>Muscomorpha</taxon>
        <taxon>Ephydroidea</taxon>
        <taxon>Drosophilidae</taxon>
        <taxon>Drosophila</taxon>
    </lineage>
</organism>
<dbReference type="InParanoid" id="B4LDK5"/>
<evidence type="ECO:0000256" key="1">
    <source>
        <dbReference type="SAM" id="Coils"/>
    </source>
</evidence>
<dbReference type="HOGENOM" id="CLU_473507_0_0_1"/>
<keyword evidence="6" id="KW-1185">Reference proteome</keyword>
<proteinExistence type="predicted"/>
<dbReference type="Proteomes" id="UP000008792">
    <property type="component" value="Unassembled WGS sequence"/>
</dbReference>
<protein>
    <recommendedName>
        <fullName evidence="4">Kazal-like domain-containing protein</fullName>
    </recommendedName>
</protein>
<keyword evidence="1" id="KW-0175">Coiled coil</keyword>
<reference evidence="5 6" key="1">
    <citation type="journal article" date="2007" name="Nature">
        <title>Evolution of genes and genomes on the Drosophila phylogeny.</title>
        <authorList>
            <consortium name="Drosophila 12 Genomes Consortium"/>
            <person name="Clark A.G."/>
            <person name="Eisen M.B."/>
            <person name="Smith D.R."/>
            <person name="Bergman C.M."/>
            <person name="Oliver B."/>
            <person name="Markow T.A."/>
            <person name="Kaufman T.C."/>
            <person name="Kellis M."/>
            <person name="Gelbart W."/>
            <person name="Iyer V.N."/>
            <person name="Pollard D.A."/>
            <person name="Sackton T.B."/>
            <person name="Larracuente A.M."/>
            <person name="Singh N.D."/>
            <person name="Abad J.P."/>
            <person name="Abt D.N."/>
            <person name="Adryan B."/>
            <person name="Aguade M."/>
            <person name="Akashi H."/>
            <person name="Anderson W.W."/>
            <person name="Aquadro C.F."/>
            <person name="Ardell D.H."/>
            <person name="Arguello R."/>
            <person name="Artieri C.G."/>
            <person name="Barbash D.A."/>
            <person name="Barker D."/>
            <person name="Barsanti P."/>
            <person name="Batterham P."/>
            <person name="Batzoglou S."/>
            <person name="Begun D."/>
            <person name="Bhutkar A."/>
            <person name="Blanco E."/>
            <person name="Bosak S.A."/>
            <person name="Bradley R.K."/>
            <person name="Brand A.D."/>
            <person name="Brent M.R."/>
            <person name="Brooks A.N."/>
            <person name="Brown R.H."/>
            <person name="Butlin R.K."/>
            <person name="Caggese C."/>
            <person name="Calvi B.R."/>
            <person name="Bernardo de Carvalho A."/>
            <person name="Caspi A."/>
            <person name="Castrezana S."/>
            <person name="Celniker S.E."/>
            <person name="Chang J.L."/>
            <person name="Chapple C."/>
            <person name="Chatterji S."/>
            <person name="Chinwalla A."/>
            <person name="Civetta A."/>
            <person name="Clifton S.W."/>
            <person name="Comeron J.M."/>
            <person name="Costello J.C."/>
            <person name="Coyne J.A."/>
            <person name="Daub J."/>
            <person name="David R.G."/>
            <person name="Delcher A.L."/>
            <person name="Delehaunty K."/>
            <person name="Do C.B."/>
            <person name="Ebling H."/>
            <person name="Edwards K."/>
            <person name="Eickbush T."/>
            <person name="Evans J.D."/>
            <person name="Filipski A."/>
            <person name="Findeiss S."/>
            <person name="Freyhult E."/>
            <person name="Fulton L."/>
            <person name="Fulton R."/>
            <person name="Garcia A.C."/>
            <person name="Gardiner A."/>
            <person name="Garfield D.A."/>
            <person name="Garvin B.E."/>
            <person name="Gibson G."/>
            <person name="Gilbert D."/>
            <person name="Gnerre S."/>
            <person name="Godfrey J."/>
            <person name="Good R."/>
            <person name="Gotea V."/>
            <person name="Gravely B."/>
            <person name="Greenberg A.J."/>
            <person name="Griffiths-Jones S."/>
            <person name="Gross S."/>
            <person name="Guigo R."/>
            <person name="Gustafson E.A."/>
            <person name="Haerty W."/>
            <person name="Hahn M.W."/>
            <person name="Halligan D.L."/>
            <person name="Halpern A.L."/>
            <person name="Halter G.M."/>
            <person name="Han M.V."/>
            <person name="Heger A."/>
            <person name="Hillier L."/>
            <person name="Hinrichs A.S."/>
            <person name="Holmes I."/>
            <person name="Hoskins R.A."/>
            <person name="Hubisz M.J."/>
            <person name="Hultmark D."/>
            <person name="Huntley M.A."/>
            <person name="Jaffe D.B."/>
            <person name="Jagadeeshan S."/>
            <person name="Jeck W.R."/>
            <person name="Johnson J."/>
            <person name="Jones C.D."/>
            <person name="Jordan W.C."/>
            <person name="Karpen G.H."/>
            <person name="Kataoka E."/>
            <person name="Keightley P.D."/>
            <person name="Kheradpour P."/>
            <person name="Kirkness E.F."/>
            <person name="Koerich L.B."/>
            <person name="Kristiansen K."/>
            <person name="Kudrna D."/>
            <person name="Kulathinal R.J."/>
            <person name="Kumar S."/>
            <person name="Kwok R."/>
            <person name="Lander E."/>
            <person name="Langley C.H."/>
            <person name="Lapoint R."/>
            <person name="Lazzaro B.P."/>
            <person name="Lee S.J."/>
            <person name="Levesque L."/>
            <person name="Li R."/>
            <person name="Lin C.F."/>
            <person name="Lin M.F."/>
            <person name="Lindblad-Toh K."/>
            <person name="Llopart A."/>
            <person name="Long M."/>
            <person name="Low L."/>
            <person name="Lozovsky E."/>
            <person name="Lu J."/>
            <person name="Luo M."/>
            <person name="Machado C.A."/>
            <person name="Makalowski W."/>
            <person name="Marzo M."/>
            <person name="Matsuda M."/>
            <person name="Matzkin L."/>
            <person name="McAllister B."/>
            <person name="McBride C.S."/>
            <person name="McKernan B."/>
            <person name="McKernan K."/>
            <person name="Mendez-Lago M."/>
            <person name="Minx P."/>
            <person name="Mollenhauer M.U."/>
            <person name="Montooth K."/>
            <person name="Mount S.M."/>
            <person name="Mu X."/>
            <person name="Myers E."/>
            <person name="Negre B."/>
            <person name="Newfeld S."/>
            <person name="Nielsen R."/>
            <person name="Noor M.A."/>
            <person name="O'Grady P."/>
            <person name="Pachter L."/>
            <person name="Papaceit M."/>
            <person name="Parisi M.J."/>
            <person name="Parisi M."/>
            <person name="Parts L."/>
            <person name="Pedersen J.S."/>
            <person name="Pesole G."/>
            <person name="Phillippy A.M."/>
            <person name="Ponting C.P."/>
            <person name="Pop M."/>
            <person name="Porcelli D."/>
            <person name="Powell J.R."/>
            <person name="Prohaska S."/>
            <person name="Pruitt K."/>
            <person name="Puig M."/>
            <person name="Quesneville H."/>
            <person name="Ram K.R."/>
            <person name="Rand D."/>
            <person name="Rasmussen M.D."/>
            <person name="Reed L.K."/>
            <person name="Reenan R."/>
            <person name="Reily A."/>
            <person name="Remington K.A."/>
            <person name="Rieger T.T."/>
            <person name="Ritchie M.G."/>
            <person name="Robin C."/>
            <person name="Rogers Y.H."/>
            <person name="Rohde C."/>
            <person name="Rozas J."/>
            <person name="Rubenfield M.J."/>
            <person name="Ruiz A."/>
            <person name="Russo S."/>
            <person name="Salzberg S.L."/>
            <person name="Sanchez-Gracia A."/>
            <person name="Saranga D.J."/>
            <person name="Sato H."/>
            <person name="Schaeffer S.W."/>
            <person name="Schatz M.C."/>
            <person name="Schlenke T."/>
            <person name="Schwartz R."/>
            <person name="Segarra C."/>
            <person name="Singh R.S."/>
            <person name="Sirot L."/>
            <person name="Sirota M."/>
            <person name="Sisneros N.B."/>
            <person name="Smith C.D."/>
            <person name="Smith T.F."/>
            <person name="Spieth J."/>
            <person name="Stage D.E."/>
            <person name="Stark A."/>
            <person name="Stephan W."/>
            <person name="Strausberg R.L."/>
            <person name="Strempel S."/>
            <person name="Sturgill D."/>
            <person name="Sutton G."/>
            <person name="Sutton G.G."/>
            <person name="Tao W."/>
            <person name="Teichmann S."/>
            <person name="Tobari Y.N."/>
            <person name="Tomimura Y."/>
            <person name="Tsolas J.M."/>
            <person name="Valente V.L."/>
            <person name="Venter E."/>
            <person name="Venter J.C."/>
            <person name="Vicario S."/>
            <person name="Vieira F.G."/>
            <person name="Vilella A.J."/>
            <person name="Villasante A."/>
            <person name="Walenz B."/>
            <person name="Wang J."/>
            <person name="Wasserman M."/>
            <person name="Watts T."/>
            <person name="Wilson D."/>
            <person name="Wilson R.K."/>
            <person name="Wing R.A."/>
            <person name="Wolfner M.F."/>
            <person name="Wong A."/>
            <person name="Wong G.K."/>
            <person name="Wu C.I."/>
            <person name="Wu G."/>
            <person name="Yamamoto D."/>
            <person name="Yang H.P."/>
            <person name="Yang S.P."/>
            <person name="Yorke J.A."/>
            <person name="Yoshida K."/>
            <person name="Zdobnov E."/>
            <person name="Zhang P."/>
            <person name="Zhang Y."/>
            <person name="Zimin A.V."/>
            <person name="Baldwin J."/>
            <person name="Abdouelleil A."/>
            <person name="Abdulkadir J."/>
            <person name="Abebe A."/>
            <person name="Abera B."/>
            <person name="Abreu J."/>
            <person name="Acer S.C."/>
            <person name="Aftuck L."/>
            <person name="Alexander A."/>
            <person name="An P."/>
            <person name="Anderson E."/>
            <person name="Anderson S."/>
            <person name="Arachi H."/>
            <person name="Azer M."/>
            <person name="Bachantsang P."/>
            <person name="Barry A."/>
            <person name="Bayul T."/>
            <person name="Berlin A."/>
            <person name="Bessette D."/>
            <person name="Bloom T."/>
            <person name="Blye J."/>
            <person name="Boguslavskiy L."/>
            <person name="Bonnet C."/>
            <person name="Boukhgalter B."/>
            <person name="Bourzgui I."/>
            <person name="Brown A."/>
            <person name="Cahill P."/>
            <person name="Channer S."/>
            <person name="Cheshatsang Y."/>
            <person name="Chuda L."/>
            <person name="Citroen M."/>
            <person name="Collymore A."/>
            <person name="Cooke P."/>
            <person name="Costello M."/>
            <person name="D'Aco K."/>
            <person name="Daza R."/>
            <person name="De Haan G."/>
            <person name="DeGray S."/>
            <person name="DeMaso C."/>
            <person name="Dhargay N."/>
            <person name="Dooley K."/>
            <person name="Dooley E."/>
            <person name="Doricent M."/>
            <person name="Dorje P."/>
            <person name="Dorjee K."/>
            <person name="Dupes A."/>
            <person name="Elong R."/>
            <person name="Falk J."/>
            <person name="Farina A."/>
            <person name="Faro S."/>
            <person name="Ferguson D."/>
            <person name="Fisher S."/>
            <person name="Foley C.D."/>
            <person name="Franke A."/>
            <person name="Friedrich D."/>
            <person name="Gadbois L."/>
            <person name="Gearin G."/>
            <person name="Gearin C.R."/>
            <person name="Giannoukos G."/>
            <person name="Goode T."/>
            <person name="Graham J."/>
            <person name="Grandbois E."/>
            <person name="Grewal S."/>
            <person name="Gyaltsen K."/>
            <person name="Hafez N."/>
            <person name="Hagos B."/>
            <person name="Hall J."/>
            <person name="Henson C."/>
            <person name="Hollinger A."/>
            <person name="Honan T."/>
            <person name="Huard M.D."/>
            <person name="Hughes L."/>
            <person name="Hurhula B."/>
            <person name="Husby M.E."/>
            <person name="Kamat A."/>
            <person name="Kanga B."/>
            <person name="Kashin S."/>
            <person name="Khazanovich D."/>
            <person name="Kisner P."/>
            <person name="Lance K."/>
            <person name="Lara M."/>
            <person name="Lee W."/>
            <person name="Lennon N."/>
            <person name="Letendre F."/>
            <person name="LeVine R."/>
            <person name="Lipovsky A."/>
            <person name="Liu X."/>
            <person name="Liu J."/>
            <person name="Liu S."/>
            <person name="Lokyitsang T."/>
            <person name="Lokyitsang Y."/>
            <person name="Lubonja R."/>
            <person name="Lui A."/>
            <person name="MacDonald P."/>
            <person name="Magnisalis V."/>
            <person name="Maru K."/>
            <person name="Matthews C."/>
            <person name="McCusker W."/>
            <person name="McDonough S."/>
            <person name="Mehta T."/>
            <person name="Meldrim J."/>
            <person name="Meneus L."/>
            <person name="Mihai O."/>
            <person name="Mihalev A."/>
            <person name="Mihova T."/>
            <person name="Mittelman R."/>
            <person name="Mlenga V."/>
            <person name="Montmayeur A."/>
            <person name="Mulrain L."/>
            <person name="Navidi A."/>
            <person name="Naylor J."/>
            <person name="Negash T."/>
            <person name="Nguyen T."/>
            <person name="Nguyen N."/>
            <person name="Nicol R."/>
            <person name="Norbu C."/>
            <person name="Norbu N."/>
            <person name="Novod N."/>
            <person name="O'Neill B."/>
            <person name="Osman S."/>
            <person name="Markiewicz E."/>
            <person name="Oyono O.L."/>
            <person name="Patti C."/>
            <person name="Phunkhang P."/>
            <person name="Pierre F."/>
            <person name="Priest M."/>
            <person name="Raghuraman S."/>
            <person name="Rege F."/>
            <person name="Reyes R."/>
            <person name="Rise C."/>
            <person name="Rogov P."/>
            <person name="Ross K."/>
            <person name="Ryan E."/>
            <person name="Settipalli S."/>
            <person name="Shea T."/>
            <person name="Sherpa N."/>
            <person name="Shi L."/>
            <person name="Shih D."/>
            <person name="Sparrow T."/>
            <person name="Spaulding J."/>
            <person name="Stalker J."/>
            <person name="Stange-Thomann N."/>
            <person name="Stavropoulos S."/>
            <person name="Stone C."/>
            <person name="Strader C."/>
            <person name="Tesfaye S."/>
            <person name="Thomson T."/>
            <person name="Thoulutsang Y."/>
            <person name="Thoulutsang D."/>
            <person name="Topham K."/>
            <person name="Topping I."/>
            <person name="Tsamla T."/>
            <person name="Vassiliev H."/>
            <person name="Vo A."/>
            <person name="Wangchuk T."/>
            <person name="Wangdi T."/>
            <person name="Weiand M."/>
            <person name="Wilkinson J."/>
            <person name="Wilson A."/>
            <person name="Yadav S."/>
            <person name="Young G."/>
            <person name="Yu Q."/>
            <person name="Zembek L."/>
            <person name="Zhong D."/>
            <person name="Zimmer A."/>
            <person name="Zwirko Z."/>
            <person name="Jaffe D.B."/>
            <person name="Alvarez P."/>
            <person name="Brockman W."/>
            <person name="Butler J."/>
            <person name="Chin C."/>
            <person name="Gnerre S."/>
            <person name="Grabherr M."/>
            <person name="Kleber M."/>
            <person name="Mauceli E."/>
            <person name="MacCallum I."/>
        </authorList>
    </citation>
    <scope>NUCLEOTIDE SEQUENCE [LARGE SCALE GENOMIC DNA]</scope>
    <source>
        <strain evidence="6">Tucson 15010-1051.87</strain>
    </source>
</reference>
<accession>B4LDK5</accession>
<dbReference type="Pfam" id="PF07648">
    <property type="entry name" value="Kazal_2"/>
    <property type="match status" value="1"/>
</dbReference>
<evidence type="ECO:0000259" key="4">
    <source>
        <dbReference type="PROSITE" id="PS51465"/>
    </source>
</evidence>
<dbReference type="STRING" id="7244.B4LDK5"/>
<feature type="signal peptide" evidence="3">
    <location>
        <begin position="1"/>
        <end position="21"/>
    </location>
</feature>
<evidence type="ECO:0000313" key="5">
    <source>
        <dbReference type="EMBL" id="EDW69966.2"/>
    </source>
</evidence>
<gene>
    <name evidence="5" type="primary">Dvir\GJ13544</name>
    <name evidence="5" type="ORF">Dvir_GJ13544</name>
</gene>
<dbReference type="AlphaFoldDB" id="B4LDK5"/>
<dbReference type="EMBL" id="CH940647">
    <property type="protein sequence ID" value="EDW69966.2"/>
    <property type="molecule type" value="Genomic_DNA"/>
</dbReference>
<dbReference type="Gene3D" id="3.30.60.30">
    <property type="match status" value="1"/>
</dbReference>
<sequence>MSAIVNVIVLLGCMQLIRVESKKHDVTLELSAASRSARLMQFLREPQPKFNPHRRAGPVQIPRVRTGADSLHPPPAWRPPLPPPVLAGQQLMRREYNGNWPYNGGNSATRFAHSKDAAPVLDVDKSQFYRPKEAAQYNYQANQYTQNFKASPHYNEPTKFPGYAPIQQYAIPVESTKYLANYGDSAGKPAANQLGQAPAANGYAVYEDADSAAKSAAQFGGSYQQSAAIATQKLSKEAESYLHFMSTNDYFLPKREPNYKQQDADRDQISYQQQKLLQQQQQQQQHLQQQQQHLQQQQQQHLQQQQQQQLLDSSGSSSFNKPLRVSDLFYQQDPAPANSAVVRGSYQAGQNAFVVKSDGNKSVKHIVSTSLTPRTTQVPPASTYSHIWHNAHKTETPEPLRFEFTERDAIRGSASYTNAPQGHKLYYETHTSSPHVPSVSVTPSISEGPKSVKEVVSESKESHEYRPQEQEPAPIQPVESPPKDNEAYCEKICANVYDENDEIVCGSDGYMYTGESQLECYSSCLNIEVSIKSKGSCA</sequence>
<feature type="chain" id="PRO_5006457103" description="Kazal-like domain-containing protein" evidence="3">
    <location>
        <begin position="22"/>
        <end position="538"/>
    </location>
</feature>
<dbReference type="InterPro" id="IPR002350">
    <property type="entry name" value="Kazal_dom"/>
</dbReference>
<evidence type="ECO:0000256" key="3">
    <source>
        <dbReference type="SAM" id="SignalP"/>
    </source>
</evidence>
<dbReference type="CDD" id="cd00104">
    <property type="entry name" value="KAZAL_FS"/>
    <property type="match status" value="1"/>
</dbReference>
<dbReference type="eggNOG" id="ENOG502T7WN">
    <property type="taxonomic scope" value="Eukaryota"/>
</dbReference>
<dbReference type="OrthoDB" id="8019568at2759"/>
<name>B4LDK5_DROVI</name>
<feature type="domain" description="Kazal-like" evidence="4">
    <location>
        <begin position="483"/>
        <end position="538"/>
    </location>
</feature>
<feature type="compositionally biased region" description="Low complexity" evidence="2">
    <location>
        <begin position="429"/>
        <end position="444"/>
    </location>
</feature>
<dbReference type="InterPro" id="IPR036058">
    <property type="entry name" value="Kazal_dom_sf"/>
</dbReference>
<dbReference type="SUPFAM" id="SSF100895">
    <property type="entry name" value="Kazal-type serine protease inhibitors"/>
    <property type="match status" value="1"/>
</dbReference>
<evidence type="ECO:0000313" key="6">
    <source>
        <dbReference type="Proteomes" id="UP000008792"/>
    </source>
</evidence>